<dbReference type="Gene3D" id="3.40.50.1820">
    <property type="entry name" value="alpha/beta hydrolase"/>
    <property type="match status" value="1"/>
</dbReference>
<dbReference type="RefSeq" id="WP_254292394.1">
    <property type="nucleotide sequence ID" value="NZ_JAMLDX010000004.1"/>
</dbReference>
<dbReference type="GO" id="GO:0016787">
    <property type="term" value="F:hydrolase activity"/>
    <property type="evidence" value="ECO:0007669"/>
    <property type="project" value="UniProtKB-KW"/>
</dbReference>
<comment type="caution">
    <text evidence="2">The sequence shown here is derived from an EMBL/GenBank/DDBJ whole genome shotgun (WGS) entry which is preliminary data.</text>
</comment>
<keyword evidence="3" id="KW-1185">Reference proteome</keyword>
<gene>
    <name evidence="2" type="ORF">M9978_07545</name>
</gene>
<dbReference type="SUPFAM" id="SSF53474">
    <property type="entry name" value="alpha/beta-Hydrolases"/>
    <property type="match status" value="1"/>
</dbReference>
<sequence length="314" mass="34523">MSFPHFETHFITIRDNVRLAYNHEGGGGVPLVMLHGWPGGKRLFWRNIGPLVAAGFEVIVPDQRGFGETPPVPGGPLSVQESARDIRALLESLGHDSCVLVGGDMGSGVSIQLLQSHPGLVKRFVTYNGFVPMIPEAYAAAGLPSSQFEVMAEISDHFALHALEADKLAAGFDSDEARLAYVKRYFQGHVWKEGGPMRHLAGPNRIDDSEAEFLAEQIKSETSFRAALNFYEGVMKPAPDAGEFLIDRPIDVETLVLWGMEDEIVGELYPSWMEVGCTDIVGPFLVRCGHFLQWEAADVLNSAVRSFCRDLLPQ</sequence>
<protein>
    <submittedName>
        <fullName evidence="2">Alpha/beta hydrolase</fullName>
    </submittedName>
</protein>
<dbReference type="InterPro" id="IPR000639">
    <property type="entry name" value="Epox_hydrolase-like"/>
</dbReference>
<accession>A0A9X2HKE6</accession>
<dbReference type="Proteomes" id="UP001139451">
    <property type="component" value="Unassembled WGS sequence"/>
</dbReference>
<proteinExistence type="predicted"/>
<keyword evidence="2" id="KW-0378">Hydrolase</keyword>
<organism evidence="2 3">
    <name type="scientific">Sphingomonas tagetis</name>
    <dbReference type="NCBI Taxonomy" id="2949092"/>
    <lineage>
        <taxon>Bacteria</taxon>
        <taxon>Pseudomonadati</taxon>
        <taxon>Pseudomonadota</taxon>
        <taxon>Alphaproteobacteria</taxon>
        <taxon>Sphingomonadales</taxon>
        <taxon>Sphingomonadaceae</taxon>
        <taxon>Sphingomonas</taxon>
    </lineage>
</organism>
<dbReference type="InterPro" id="IPR029058">
    <property type="entry name" value="AB_hydrolase_fold"/>
</dbReference>
<name>A0A9X2HKE6_9SPHN</name>
<evidence type="ECO:0000259" key="1">
    <source>
        <dbReference type="Pfam" id="PF00561"/>
    </source>
</evidence>
<dbReference type="GO" id="GO:0016020">
    <property type="term" value="C:membrane"/>
    <property type="evidence" value="ECO:0007669"/>
    <property type="project" value="TreeGrafter"/>
</dbReference>
<evidence type="ECO:0000313" key="3">
    <source>
        <dbReference type="Proteomes" id="UP001139451"/>
    </source>
</evidence>
<dbReference type="Pfam" id="PF00561">
    <property type="entry name" value="Abhydrolase_1"/>
    <property type="match status" value="1"/>
</dbReference>
<dbReference type="PANTHER" id="PTHR43798">
    <property type="entry name" value="MONOACYLGLYCEROL LIPASE"/>
    <property type="match status" value="1"/>
</dbReference>
<dbReference type="InterPro" id="IPR050266">
    <property type="entry name" value="AB_hydrolase_sf"/>
</dbReference>
<dbReference type="PANTHER" id="PTHR43798:SF33">
    <property type="entry name" value="HYDROLASE, PUTATIVE (AFU_ORTHOLOGUE AFUA_2G14860)-RELATED"/>
    <property type="match status" value="1"/>
</dbReference>
<feature type="domain" description="AB hydrolase-1" evidence="1">
    <location>
        <begin position="30"/>
        <end position="295"/>
    </location>
</feature>
<evidence type="ECO:0000313" key="2">
    <source>
        <dbReference type="EMBL" id="MCP3730281.1"/>
    </source>
</evidence>
<dbReference type="PRINTS" id="PR00412">
    <property type="entry name" value="EPOXHYDRLASE"/>
</dbReference>
<dbReference type="InterPro" id="IPR000073">
    <property type="entry name" value="AB_hydrolase_1"/>
</dbReference>
<dbReference type="EMBL" id="JAMLDX010000004">
    <property type="protein sequence ID" value="MCP3730281.1"/>
    <property type="molecule type" value="Genomic_DNA"/>
</dbReference>
<dbReference type="AlphaFoldDB" id="A0A9X2HKE6"/>
<reference evidence="2" key="1">
    <citation type="submission" date="2022-05" db="EMBL/GenBank/DDBJ databases">
        <title>Sphingomonas sp. strain MG17 Genome sequencing and assembly.</title>
        <authorList>
            <person name="Kim I."/>
        </authorList>
    </citation>
    <scope>NUCLEOTIDE SEQUENCE</scope>
    <source>
        <strain evidence="2">MG17</strain>
    </source>
</reference>